<evidence type="ECO:0000256" key="3">
    <source>
        <dbReference type="ARBA" id="ARBA00022692"/>
    </source>
</evidence>
<keyword evidence="3 6" id="KW-0812">Transmembrane</keyword>
<keyword evidence="5 6" id="KW-0472">Membrane</keyword>
<accession>A0A8C0L9L8</accession>
<dbReference type="GO" id="GO:0035455">
    <property type="term" value="P:response to interferon-alpha"/>
    <property type="evidence" value="ECO:0007669"/>
    <property type="project" value="TreeGrafter"/>
</dbReference>
<dbReference type="PANTHER" id="PTHR13999:SF4">
    <property type="entry name" value="INTERFERON-INDUCED TRANSMEMBRANE PROTEIN 3"/>
    <property type="match status" value="1"/>
</dbReference>
<proteinExistence type="inferred from homology"/>
<protein>
    <submittedName>
        <fullName evidence="7">Uncharacterized protein</fullName>
    </submittedName>
</protein>
<dbReference type="InterPro" id="IPR051517">
    <property type="entry name" value="IFITM_antiviral_protein"/>
</dbReference>
<dbReference type="PANTHER" id="PTHR13999">
    <property type="entry name" value="INTERFERON INDUCIBLE TRANSMEMBRANE PROTEIN"/>
    <property type="match status" value="1"/>
</dbReference>
<dbReference type="GO" id="GO:0005886">
    <property type="term" value="C:plasma membrane"/>
    <property type="evidence" value="ECO:0007669"/>
    <property type="project" value="TreeGrafter"/>
</dbReference>
<dbReference type="Ensembl" id="ENSCAFT00020032776.1">
    <property type="protein sequence ID" value="ENSCAFP00020028406.1"/>
    <property type="gene ID" value="ENSCAFG00020022257.1"/>
</dbReference>
<dbReference type="GO" id="GO:0060337">
    <property type="term" value="P:type I interferon-mediated signaling pathway"/>
    <property type="evidence" value="ECO:0007669"/>
    <property type="project" value="TreeGrafter"/>
</dbReference>
<evidence type="ECO:0000256" key="2">
    <source>
        <dbReference type="ARBA" id="ARBA00006843"/>
    </source>
</evidence>
<reference evidence="7" key="2">
    <citation type="submission" date="2025-09" db="UniProtKB">
        <authorList>
            <consortium name="Ensembl"/>
        </authorList>
    </citation>
    <scope>IDENTIFICATION</scope>
</reference>
<comment type="subcellular location">
    <subcellularLocation>
        <location evidence="1">Membrane</location>
    </subcellularLocation>
</comment>
<dbReference type="Pfam" id="PF04505">
    <property type="entry name" value="CD225"/>
    <property type="match status" value="1"/>
</dbReference>
<name>A0A8C0L9L8_CANLU</name>
<dbReference type="GO" id="GO:0034341">
    <property type="term" value="P:response to type II interferon"/>
    <property type="evidence" value="ECO:0007669"/>
    <property type="project" value="TreeGrafter"/>
</dbReference>
<dbReference type="InterPro" id="IPR007593">
    <property type="entry name" value="CD225/Dispanin_fam"/>
</dbReference>
<keyword evidence="8" id="KW-1185">Reference proteome</keyword>
<evidence type="ECO:0000256" key="4">
    <source>
        <dbReference type="ARBA" id="ARBA00022989"/>
    </source>
</evidence>
<evidence type="ECO:0000256" key="5">
    <source>
        <dbReference type="ARBA" id="ARBA00023136"/>
    </source>
</evidence>
<comment type="similarity">
    <text evidence="2">Belongs to the CD225/Dispanin family.</text>
</comment>
<evidence type="ECO:0000313" key="7">
    <source>
        <dbReference type="Ensembl" id="ENSCAFP00020028406.1"/>
    </source>
</evidence>
<dbReference type="Proteomes" id="UP000694391">
    <property type="component" value="Unplaced"/>
</dbReference>
<sequence length="70" mass="7727">MAASLCSWPIAAYIREIFVAFAYSVKSRDWGMAGDMTGAQAYMSTTKCLHIWALVLGLLLIIMFIVISAH</sequence>
<evidence type="ECO:0000313" key="8">
    <source>
        <dbReference type="Proteomes" id="UP000694391"/>
    </source>
</evidence>
<reference evidence="7" key="1">
    <citation type="submission" date="2025-08" db="UniProtKB">
        <authorList>
            <consortium name="Ensembl"/>
        </authorList>
    </citation>
    <scope>IDENTIFICATION</scope>
</reference>
<keyword evidence="4 6" id="KW-1133">Transmembrane helix</keyword>
<dbReference type="GO" id="GO:0035456">
    <property type="term" value="P:response to interferon-beta"/>
    <property type="evidence" value="ECO:0007669"/>
    <property type="project" value="TreeGrafter"/>
</dbReference>
<dbReference type="GO" id="GO:0045071">
    <property type="term" value="P:negative regulation of viral genome replication"/>
    <property type="evidence" value="ECO:0007669"/>
    <property type="project" value="TreeGrafter"/>
</dbReference>
<evidence type="ECO:0000256" key="1">
    <source>
        <dbReference type="ARBA" id="ARBA00004370"/>
    </source>
</evidence>
<organism evidence="7 8">
    <name type="scientific">Canis lupus dingo</name>
    <name type="common">dingo</name>
    <dbReference type="NCBI Taxonomy" id="286419"/>
    <lineage>
        <taxon>Eukaryota</taxon>
        <taxon>Metazoa</taxon>
        <taxon>Chordata</taxon>
        <taxon>Craniata</taxon>
        <taxon>Vertebrata</taxon>
        <taxon>Euteleostomi</taxon>
        <taxon>Mammalia</taxon>
        <taxon>Eutheria</taxon>
        <taxon>Laurasiatheria</taxon>
        <taxon>Carnivora</taxon>
        <taxon>Caniformia</taxon>
        <taxon>Canidae</taxon>
        <taxon>Canis</taxon>
    </lineage>
</organism>
<dbReference type="AlphaFoldDB" id="A0A8C0L9L8"/>
<feature type="transmembrane region" description="Helical" evidence="6">
    <location>
        <begin position="49"/>
        <end position="69"/>
    </location>
</feature>
<evidence type="ECO:0000256" key="6">
    <source>
        <dbReference type="SAM" id="Phobius"/>
    </source>
</evidence>
<dbReference type="GO" id="GO:0046597">
    <property type="term" value="P:host-mediated suppression of symbiont invasion"/>
    <property type="evidence" value="ECO:0007669"/>
    <property type="project" value="TreeGrafter"/>
</dbReference>
<dbReference type="GO" id="GO:0051607">
    <property type="term" value="P:defense response to virus"/>
    <property type="evidence" value="ECO:0007669"/>
    <property type="project" value="TreeGrafter"/>
</dbReference>